<dbReference type="Gene3D" id="3.30.70.330">
    <property type="match status" value="1"/>
</dbReference>
<evidence type="ECO:0000259" key="3">
    <source>
        <dbReference type="PROSITE" id="PS50102"/>
    </source>
</evidence>
<dbReference type="GeneID" id="11495914"/>
<feature type="domain" description="RRM" evidence="3">
    <location>
        <begin position="34"/>
        <end position="109"/>
    </location>
</feature>
<gene>
    <name evidence="4" type="primary">NDAI0H02090</name>
    <name evidence="4" type="ordered locus">NDAI_0H02090</name>
</gene>
<name>G0WF22_NAUDC</name>
<evidence type="ECO:0000256" key="2">
    <source>
        <dbReference type="PROSITE-ProRule" id="PRU00176"/>
    </source>
</evidence>
<evidence type="ECO:0000256" key="1">
    <source>
        <dbReference type="ARBA" id="ARBA00022884"/>
    </source>
</evidence>
<dbReference type="STRING" id="1071378.G0WF22"/>
<evidence type="ECO:0000313" key="5">
    <source>
        <dbReference type="Proteomes" id="UP000000689"/>
    </source>
</evidence>
<organism evidence="4 5">
    <name type="scientific">Naumovozyma dairenensis (strain ATCC 10597 / BCRC 20456 / CBS 421 / NBRC 0211 / NRRL Y-12639)</name>
    <name type="common">Saccharomyces dairenensis</name>
    <dbReference type="NCBI Taxonomy" id="1071378"/>
    <lineage>
        <taxon>Eukaryota</taxon>
        <taxon>Fungi</taxon>
        <taxon>Dikarya</taxon>
        <taxon>Ascomycota</taxon>
        <taxon>Saccharomycotina</taxon>
        <taxon>Saccharomycetes</taxon>
        <taxon>Saccharomycetales</taxon>
        <taxon>Saccharomycetaceae</taxon>
        <taxon>Naumovozyma</taxon>
    </lineage>
</organism>
<dbReference type="eggNOG" id="KOG4209">
    <property type="taxonomic scope" value="Eukaryota"/>
</dbReference>
<dbReference type="PANTHER" id="PTHR23236">
    <property type="entry name" value="EUKARYOTIC TRANSLATION INITIATION FACTOR 4B/4H"/>
    <property type="match status" value="1"/>
</dbReference>
<dbReference type="AlphaFoldDB" id="G0WF22"/>
<dbReference type="InterPro" id="IPR000504">
    <property type="entry name" value="RRM_dom"/>
</dbReference>
<dbReference type="PROSITE" id="PS50102">
    <property type="entry name" value="RRM"/>
    <property type="match status" value="1"/>
</dbReference>
<dbReference type="OMA" id="HAFIEFA"/>
<proteinExistence type="predicted"/>
<dbReference type="HOGENOM" id="CLU_012062_23_6_1"/>
<dbReference type="SUPFAM" id="SSF54928">
    <property type="entry name" value="RNA-binding domain, RBD"/>
    <property type="match status" value="1"/>
</dbReference>
<reference evidence="4 5" key="1">
    <citation type="journal article" date="2011" name="Proc. Natl. Acad. Sci. U.S.A.">
        <title>Evolutionary erosion of yeast sex chromosomes by mating-type switching accidents.</title>
        <authorList>
            <person name="Gordon J.L."/>
            <person name="Armisen D."/>
            <person name="Proux-Wera E."/>
            <person name="Oheigeartaigh S.S."/>
            <person name="Byrne K.P."/>
            <person name="Wolfe K.H."/>
        </authorList>
    </citation>
    <scope>NUCLEOTIDE SEQUENCE [LARGE SCALE GENOMIC DNA]</scope>
    <source>
        <strain evidence="5">ATCC 10597 / BCRC 20456 / CBS 421 / NBRC 0211 / NRRL Y-12639</strain>
    </source>
</reference>
<dbReference type="InterPro" id="IPR012677">
    <property type="entry name" value="Nucleotide-bd_a/b_plait_sf"/>
</dbReference>
<dbReference type="GO" id="GO:0005737">
    <property type="term" value="C:cytoplasm"/>
    <property type="evidence" value="ECO:0007669"/>
    <property type="project" value="TreeGrafter"/>
</dbReference>
<dbReference type="PANTHER" id="PTHR23236:SF12">
    <property type="entry name" value="EUKARYOTIC INITIATION FACTOR 4B-RELATED"/>
    <property type="match status" value="1"/>
</dbReference>
<dbReference type="RefSeq" id="XP_003671626.1">
    <property type="nucleotide sequence ID" value="XM_003671578.1"/>
</dbReference>
<sequence length="128" mass="14660">MGDSEFPVKLGQIPISRRLSQEERNAEQLDADSRSIFVNNISIDMTPEQIESHFKEFGNHIVRITLFTDRHSKGCAYIEFDNVEVRELALNSNGTPFNGSVIGVFRKRTNLPKFKRKHDINNIKTPVT</sequence>
<keyword evidence="1 2" id="KW-0694">RNA-binding</keyword>
<dbReference type="GO" id="GO:0008143">
    <property type="term" value="F:poly(A) binding"/>
    <property type="evidence" value="ECO:0007669"/>
    <property type="project" value="TreeGrafter"/>
</dbReference>
<evidence type="ECO:0000313" key="4">
    <source>
        <dbReference type="EMBL" id="CCD26383.1"/>
    </source>
</evidence>
<dbReference type="OrthoDB" id="4726at2759"/>
<accession>G0WF22</accession>
<protein>
    <recommendedName>
        <fullName evidence="3">RRM domain-containing protein</fullName>
    </recommendedName>
</protein>
<dbReference type="InterPro" id="IPR035979">
    <property type="entry name" value="RBD_domain_sf"/>
</dbReference>
<dbReference type="KEGG" id="ndi:NDAI_0H02090"/>
<dbReference type="EMBL" id="HE580274">
    <property type="protein sequence ID" value="CCD26383.1"/>
    <property type="molecule type" value="Genomic_DNA"/>
</dbReference>
<dbReference type="Pfam" id="PF00076">
    <property type="entry name" value="RRM_1"/>
    <property type="match status" value="1"/>
</dbReference>
<keyword evidence="5" id="KW-1185">Reference proteome</keyword>
<dbReference type="SMART" id="SM00360">
    <property type="entry name" value="RRM"/>
    <property type="match status" value="1"/>
</dbReference>
<dbReference type="Proteomes" id="UP000000689">
    <property type="component" value="Chromosome 8"/>
</dbReference>